<gene>
    <name evidence="1" type="ORF">DSL92_08270</name>
</gene>
<dbReference type="EMBL" id="RXHI01000027">
    <property type="protein sequence ID" value="RUA21991.1"/>
    <property type="molecule type" value="Genomic_DNA"/>
</dbReference>
<reference evidence="1" key="1">
    <citation type="submission" date="2018-12" db="EMBL/GenBank/DDBJ databases">
        <authorList>
            <person name="Jadhav K."/>
            <person name="Kushwaha B."/>
            <person name="Jadhav I."/>
        </authorList>
    </citation>
    <scope>NUCLEOTIDE SEQUENCE [LARGE SCALE GENOMIC DNA]</scope>
    <source>
        <strain evidence="1">SBS 10</strain>
    </source>
</reference>
<dbReference type="AlphaFoldDB" id="A0A432JGQ5"/>
<accession>A0A432JGQ5</accession>
<sequence>MQQYVGEGRCCCSGTILAARSYYSIRAALLPFQQRERFNGSRGLSALSRWNCFVVNYHGRCRIGHRGLPEDWGEQPLEGTSGCFLLAIPAAVGDGLSAPPQLAVDRAGARCCRGWGLASWQFFIEGVHPRQWTDSVIPVQQHPACYLRNCCAWPVMGWATF</sequence>
<name>A0A432JGQ5_9GAMM</name>
<protein>
    <submittedName>
        <fullName evidence="1">Uncharacterized protein</fullName>
    </submittedName>
</protein>
<evidence type="ECO:0000313" key="1">
    <source>
        <dbReference type="EMBL" id="RUA21991.1"/>
    </source>
</evidence>
<comment type="caution">
    <text evidence="1">The sequence shown here is derived from an EMBL/GenBank/DDBJ whole genome shotgun (WGS) entry which is preliminary data.</text>
</comment>
<proteinExistence type="predicted"/>
<organism evidence="1">
    <name type="scientific">Billgrantia gudaonensis</name>
    <dbReference type="NCBI Taxonomy" id="376427"/>
    <lineage>
        <taxon>Bacteria</taxon>
        <taxon>Pseudomonadati</taxon>
        <taxon>Pseudomonadota</taxon>
        <taxon>Gammaproteobacteria</taxon>
        <taxon>Oceanospirillales</taxon>
        <taxon>Halomonadaceae</taxon>
        <taxon>Billgrantia</taxon>
    </lineage>
</organism>